<keyword evidence="4" id="KW-0597">Phosphoprotein</keyword>
<dbReference type="Pfam" id="PF02518">
    <property type="entry name" value="HATPase_c"/>
    <property type="match status" value="1"/>
</dbReference>
<dbReference type="InterPro" id="IPR003594">
    <property type="entry name" value="HATPase_dom"/>
</dbReference>
<dbReference type="SMART" id="SM00387">
    <property type="entry name" value="HATPase_c"/>
    <property type="match status" value="1"/>
</dbReference>
<dbReference type="PANTHER" id="PTHR45436:SF5">
    <property type="entry name" value="SENSOR HISTIDINE KINASE TRCS"/>
    <property type="match status" value="1"/>
</dbReference>
<evidence type="ECO:0000313" key="13">
    <source>
        <dbReference type="EMBL" id="GII03316.1"/>
    </source>
</evidence>
<feature type="domain" description="Histidine kinase" evidence="11">
    <location>
        <begin position="250"/>
        <end position="464"/>
    </location>
</feature>
<accession>A0A8J3T2P1</accession>
<evidence type="ECO:0000256" key="7">
    <source>
        <dbReference type="ARBA" id="ARBA00022777"/>
    </source>
</evidence>
<organism evidence="13 14">
    <name type="scientific">Planobispora takensis</name>
    <dbReference type="NCBI Taxonomy" id="1367882"/>
    <lineage>
        <taxon>Bacteria</taxon>
        <taxon>Bacillati</taxon>
        <taxon>Actinomycetota</taxon>
        <taxon>Actinomycetes</taxon>
        <taxon>Streptosporangiales</taxon>
        <taxon>Streptosporangiaceae</taxon>
        <taxon>Planobispora</taxon>
    </lineage>
</organism>
<dbReference type="EC" id="2.7.13.3" evidence="3"/>
<gene>
    <name evidence="13" type="ORF">Pta02_53240</name>
</gene>
<keyword evidence="6" id="KW-0812">Transmembrane</keyword>
<dbReference type="SMART" id="SM00388">
    <property type="entry name" value="HisKA"/>
    <property type="match status" value="1"/>
</dbReference>
<proteinExistence type="predicted"/>
<comment type="catalytic activity">
    <reaction evidence="1">
        <text>ATP + protein L-histidine = ADP + protein N-phospho-L-histidine.</text>
        <dbReference type="EC" id="2.7.13.3"/>
    </reaction>
</comment>
<dbReference type="AlphaFoldDB" id="A0A8J3T2P1"/>
<evidence type="ECO:0000256" key="3">
    <source>
        <dbReference type="ARBA" id="ARBA00012438"/>
    </source>
</evidence>
<dbReference type="Proteomes" id="UP000634476">
    <property type="component" value="Unassembled WGS sequence"/>
</dbReference>
<keyword evidence="5" id="KW-0808">Transferase</keyword>
<dbReference type="GO" id="GO:0005886">
    <property type="term" value="C:plasma membrane"/>
    <property type="evidence" value="ECO:0007669"/>
    <property type="project" value="UniProtKB-SubCell"/>
</dbReference>
<dbReference type="Gene3D" id="6.10.340.10">
    <property type="match status" value="1"/>
</dbReference>
<dbReference type="Gene3D" id="3.30.565.10">
    <property type="entry name" value="Histidine kinase-like ATPase, C-terminal domain"/>
    <property type="match status" value="1"/>
</dbReference>
<dbReference type="SUPFAM" id="SSF55874">
    <property type="entry name" value="ATPase domain of HSP90 chaperone/DNA topoisomerase II/histidine kinase"/>
    <property type="match status" value="1"/>
</dbReference>
<dbReference type="GO" id="GO:0000155">
    <property type="term" value="F:phosphorelay sensor kinase activity"/>
    <property type="evidence" value="ECO:0007669"/>
    <property type="project" value="InterPro"/>
</dbReference>
<dbReference type="CDD" id="cd00075">
    <property type="entry name" value="HATPase"/>
    <property type="match status" value="1"/>
</dbReference>
<evidence type="ECO:0000256" key="5">
    <source>
        <dbReference type="ARBA" id="ARBA00022679"/>
    </source>
</evidence>
<evidence type="ECO:0000256" key="8">
    <source>
        <dbReference type="ARBA" id="ARBA00022989"/>
    </source>
</evidence>
<dbReference type="PROSITE" id="PS50885">
    <property type="entry name" value="HAMP"/>
    <property type="match status" value="1"/>
</dbReference>
<dbReference type="PROSITE" id="PS50109">
    <property type="entry name" value="HIS_KIN"/>
    <property type="match status" value="1"/>
</dbReference>
<reference evidence="13" key="1">
    <citation type="submission" date="2021-01" db="EMBL/GenBank/DDBJ databases">
        <title>Whole genome shotgun sequence of Planobispora takensis NBRC 109077.</title>
        <authorList>
            <person name="Komaki H."/>
            <person name="Tamura T."/>
        </authorList>
    </citation>
    <scope>NUCLEOTIDE SEQUENCE</scope>
    <source>
        <strain evidence="13">NBRC 109077</strain>
    </source>
</reference>
<dbReference type="InterPro" id="IPR003661">
    <property type="entry name" value="HisK_dim/P_dom"/>
</dbReference>
<dbReference type="Gene3D" id="1.10.287.130">
    <property type="match status" value="1"/>
</dbReference>
<dbReference type="PRINTS" id="PR00344">
    <property type="entry name" value="BCTRLSENSOR"/>
</dbReference>
<dbReference type="InterPro" id="IPR036097">
    <property type="entry name" value="HisK_dim/P_sf"/>
</dbReference>
<dbReference type="CDD" id="cd00082">
    <property type="entry name" value="HisKA"/>
    <property type="match status" value="1"/>
</dbReference>
<name>A0A8J3T2P1_9ACTN</name>
<evidence type="ECO:0000256" key="4">
    <source>
        <dbReference type="ARBA" id="ARBA00022553"/>
    </source>
</evidence>
<keyword evidence="9" id="KW-0902">Two-component regulatory system</keyword>
<evidence type="ECO:0000259" key="11">
    <source>
        <dbReference type="PROSITE" id="PS50109"/>
    </source>
</evidence>
<evidence type="ECO:0000256" key="10">
    <source>
        <dbReference type="ARBA" id="ARBA00023136"/>
    </source>
</evidence>
<evidence type="ECO:0000256" key="2">
    <source>
        <dbReference type="ARBA" id="ARBA00004236"/>
    </source>
</evidence>
<dbReference type="Pfam" id="PF00672">
    <property type="entry name" value="HAMP"/>
    <property type="match status" value="1"/>
</dbReference>
<dbReference type="PANTHER" id="PTHR45436">
    <property type="entry name" value="SENSOR HISTIDINE KINASE YKOH"/>
    <property type="match status" value="1"/>
</dbReference>
<dbReference type="SUPFAM" id="SSF47384">
    <property type="entry name" value="Homodimeric domain of signal transducing histidine kinase"/>
    <property type="match status" value="1"/>
</dbReference>
<dbReference type="EMBL" id="BOOK01000038">
    <property type="protein sequence ID" value="GII03316.1"/>
    <property type="molecule type" value="Genomic_DNA"/>
</dbReference>
<evidence type="ECO:0000256" key="9">
    <source>
        <dbReference type="ARBA" id="ARBA00023012"/>
    </source>
</evidence>
<evidence type="ECO:0000313" key="14">
    <source>
        <dbReference type="Proteomes" id="UP000634476"/>
    </source>
</evidence>
<dbReference type="Pfam" id="PF00512">
    <property type="entry name" value="HisKA"/>
    <property type="match status" value="1"/>
</dbReference>
<evidence type="ECO:0000256" key="1">
    <source>
        <dbReference type="ARBA" id="ARBA00000085"/>
    </source>
</evidence>
<keyword evidence="14" id="KW-1185">Reference proteome</keyword>
<dbReference type="InterPro" id="IPR005467">
    <property type="entry name" value="His_kinase_dom"/>
</dbReference>
<evidence type="ECO:0000259" key="12">
    <source>
        <dbReference type="PROSITE" id="PS50885"/>
    </source>
</evidence>
<keyword evidence="7 13" id="KW-0418">Kinase</keyword>
<keyword evidence="8" id="KW-1133">Transmembrane helix</keyword>
<comment type="subcellular location">
    <subcellularLocation>
        <location evidence="2">Cell membrane</location>
    </subcellularLocation>
</comment>
<protein>
    <recommendedName>
        <fullName evidence="3">histidine kinase</fullName>
        <ecNumber evidence="3">2.7.13.3</ecNumber>
    </recommendedName>
</protein>
<sequence>MRLSTRFAICLAALVTALMLPTGAIVLGVVSHDLRAERDRQLVLRSRALEPMAASYSWRVRLTPALPPDFMEQRLTGAALESGGPGGVHLEVPGAAPLVVGDVPAVMPAAGQDGPATFTRDGRRWRFVATGLGRRGNLARLRVFESEEHLDRQIDLLGERLVLITLAAAGAGAAAGLLLGRFAVRPLTALRAQARRIDLPSPGAARLATASGVTEIDELAGRINDLLDRRDAAVRRTGEALETARSFTASVAHELRTPLTGMGIDLTLLARPDLDPAERAEIVTDLGAGHARTQRLITMLRRLADGELADPAAFAEADLTEIVAVAVEEARRRHPRAEITFTPADGLRVRVRGWAEGLRMIADNLLDNAAVHGAGDDGRATVEVTLSADEESAVLAVRDAGAGIPEAEREPVFTRFHRRPGSPGSGLGLTLVRQQALLHGGAVAVTDPGRGPGTRVEVRLPAAGRTAGA</sequence>
<dbReference type="InterPro" id="IPR003660">
    <property type="entry name" value="HAMP_dom"/>
</dbReference>
<dbReference type="InterPro" id="IPR050428">
    <property type="entry name" value="TCS_sensor_his_kinase"/>
</dbReference>
<comment type="caution">
    <text evidence="13">The sequence shown here is derived from an EMBL/GenBank/DDBJ whole genome shotgun (WGS) entry which is preliminary data.</text>
</comment>
<feature type="domain" description="HAMP" evidence="12">
    <location>
        <begin position="181"/>
        <end position="235"/>
    </location>
</feature>
<dbReference type="InterPro" id="IPR004358">
    <property type="entry name" value="Sig_transdc_His_kin-like_C"/>
</dbReference>
<evidence type="ECO:0000256" key="6">
    <source>
        <dbReference type="ARBA" id="ARBA00022692"/>
    </source>
</evidence>
<dbReference type="InterPro" id="IPR036890">
    <property type="entry name" value="HATPase_C_sf"/>
</dbReference>
<keyword evidence="10" id="KW-0472">Membrane</keyword>